<keyword evidence="3" id="KW-1185">Reference proteome</keyword>
<evidence type="ECO:0000256" key="1">
    <source>
        <dbReference type="SAM" id="MobiDB-lite"/>
    </source>
</evidence>
<proteinExistence type="predicted"/>
<dbReference type="EMBL" id="UZAK01005864">
    <property type="protein sequence ID" value="VDO88790.1"/>
    <property type="molecule type" value="Genomic_DNA"/>
</dbReference>
<gene>
    <name evidence="2" type="ORF">SCUD_LOCUS4422</name>
</gene>
<feature type="region of interest" description="Disordered" evidence="1">
    <location>
        <begin position="48"/>
        <end position="67"/>
    </location>
</feature>
<reference evidence="2 3" key="2">
    <citation type="submission" date="2018-11" db="EMBL/GenBank/DDBJ databases">
        <authorList>
            <consortium name="Pathogen Informatics"/>
        </authorList>
    </citation>
    <scope>NUCLEOTIDE SEQUENCE [LARGE SCALE GENOMIC DNA]</scope>
    <source>
        <strain evidence="2">Dakar</strain>
        <strain evidence="3">Dakar, Senegal</strain>
    </source>
</reference>
<name>A0A183JNY6_9TREM</name>
<dbReference type="WBParaSite" id="SCUD_0000442201-mRNA-1">
    <property type="protein sequence ID" value="SCUD_0000442201-mRNA-1"/>
    <property type="gene ID" value="SCUD_0000442201"/>
</dbReference>
<accession>A0A183JNY6</accession>
<evidence type="ECO:0000313" key="3">
    <source>
        <dbReference type="Proteomes" id="UP000279833"/>
    </source>
</evidence>
<reference evidence="4" key="1">
    <citation type="submission" date="2016-06" db="UniProtKB">
        <authorList>
            <consortium name="WormBaseParasite"/>
        </authorList>
    </citation>
    <scope>IDENTIFICATION</scope>
</reference>
<feature type="region of interest" description="Disordered" evidence="1">
    <location>
        <begin position="1"/>
        <end position="21"/>
    </location>
</feature>
<dbReference type="Proteomes" id="UP000279833">
    <property type="component" value="Unassembled WGS sequence"/>
</dbReference>
<organism evidence="4">
    <name type="scientific">Schistosoma curassoni</name>
    <dbReference type="NCBI Taxonomy" id="6186"/>
    <lineage>
        <taxon>Eukaryota</taxon>
        <taxon>Metazoa</taxon>
        <taxon>Spiralia</taxon>
        <taxon>Lophotrochozoa</taxon>
        <taxon>Platyhelminthes</taxon>
        <taxon>Trematoda</taxon>
        <taxon>Digenea</taxon>
        <taxon>Strigeidida</taxon>
        <taxon>Schistosomatoidea</taxon>
        <taxon>Schistosomatidae</taxon>
        <taxon>Schistosoma</taxon>
    </lineage>
</organism>
<dbReference type="AlphaFoldDB" id="A0A183JNY6"/>
<protein>
    <submittedName>
        <fullName evidence="4">PH domain-containing protein</fullName>
    </submittedName>
</protein>
<sequence length="67" mass="7722">MYDTTKKLAENHRKKEGIVKSKESKVFTTTEEQRNRWAEQFKELLDPPALMNPSDIEAATHGTADRC</sequence>
<evidence type="ECO:0000313" key="4">
    <source>
        <dbReference type="WBParaSite" id="SCUD_0000442201-mRNA-1"/>
    </source>
</evidence>
<evidence type="ECO:0000313" key="2">
    <source>
        <dbReference type="EMBL" id="VDO88790.1"/>
    </source>
</evidence>